<feature type="compositionally biased region" description="Polar residues" evidence="1">
    <location>
        <begin position="55"/>
        <end position="70"/>
    </location>
</feature>
<dbReference type="EMBL" id="GG666629">
    <property type="protein sequence ID" value="EEN47543.1"/>
    <property type="molecule type" value="Genomic_DNA"/>
</dbReference>
<protein>
    <submittedName>
        <fullName evidence="2">Uncharacterized protein</fullName>
    </submittedName>
</protein>
<feature type="region of interest" description="Disordered" evidence="1">
    <location>
        <begin position="1"/>
        <end position="86"/>
    </location>
</feature>
<name>C3ZIU2_BRAFL</name>
<proteinExistence type="predicted"/>
<gene>
    <name evidence="2" type="ORF">BRAFLDRAFT_247205</name>
</gene>
<feature type="compositionally biased region" description="Polar residues" evidence="1">
    <location>
        <begin position="34"/>
        <end position="47"/>
    </location>
</feature>
<organism>
    <name type="scientific">Branchiostoma floridae</name>
    <name type="common">Florida lancelet</name>
    <name type="synonym">Amphioxus</name>
    <dbReference type="NCBI Taxonomy" id="7739"/>
    <lineage>
        <taxon>Eukaryota</taxon>
        <taxon>Metazoa</taxon>
        <taxon>Chordata</taxon>
        <taxon>Cephalochordata</taxon>
        <taxon>Leptocardii</taxon>
        <taxon>Amphioxiformes</taxon>
        <taxon>Branchiostomatidae</taxon>
        <taxon>Branchiostoma</taxon>
    </lineage>
</organism>
<dbReference type="InParanoid" id="C3ZIU2"/>
<reference evidence="2" key="1">
    <citation type="journal article" date="2008" name="Nature">
        <title>The amphioxus genome and the evolution of the chordate karyotype.</title>
        <authorList>
            <consortium name="US DOE Joint Genome Institute (JGI-PGF)"/>
            <person name="Putnam N.H."/>
            <person name="Butts T."/>
            <person name="Ferrier D.E.K."/>
            <person name="Furlong R.F."/>
            <person name="Hellsten U."/>
            <person name="Kawashima T."/>
            <person name="Robinson-Rechavi M."/>
            <person name="Shoguchi E."/>
            <person name="Terry A."/>
            <person name="Yu J.-K."/>
            <person name="Benito-Gutierrez E.L."/>
            <person name="Dubchak I."/>
            <person name="Garcia-Fernandez J."/>
            <person name="Gibson-Brown J.J."/>
            <person name="Grigoriev I.V."/>
            <person name="Horton A.C."/>
            <person name="de Jong P.J."/>
            <person name="Jurka J."/>
            <person name="Kapitonov V.V."/>
            <person name="Kohara Y."/>
            <person name="Kuroki Y."/>
            <person name="Lindquist E."/>
            <person name="Lucas S."/>
            <person name="Osoegawa K."/>
            <person name="Pennacchio L.A."/>
            <person name="Salamov A.A."/>
            <person name="Satou Y."/>
            <person name="Sauka-Spengler T."/>
            <person name="Schmutz J."/>
            <person name="Shin-I T."/>
            <person name="Toyoda A."/>
            <person name="Bronner-Fraser M."/>
            <person name="Fujiyama A."/>
            <person name="Holland L.Z."/>
            <person name="Holland P.W.H."/>
            <person name="Satoh N."/>
            <person name="Rokhsar D.S."/>
        </authorList>
    </citation>
    <scope>NUCLEOTIDE SEQUENCE [LARGE SCALE GENOMIC DNA]</scope>
    <source>
        <strain evidence="2">S238N-H82</strain>
        <tissue evidence="2">Testes</tissue>
    </source>
</reference>
<feature type="non-terminal residue" evidence="2">
    <location>
        <position position="1"/>
    </location>
</feature>
<accession>C3ZIU2</accession>
<evidence type="ECO:0000313" key="2">
    <source>
        <dbReference type="EMBL" id="EEN47543.1"/>
    </source>
</evidence>
<dbReference type="AlphaFoldDB" id="C3ZIU2"/>
<sequence>STSHAPCTCPPPTVNTRHSGRNTAPAMPPVHPHPQSTPGIQVGTQHQPCPLYTPHPQSTPGIQEHSTSHAPCTVHPHPQSTPGIQVETQHQPCPLYMYIPTHSQHQAFR</sequence>
<evidence type="ECO:0000256" key="1">
    <source>
        <dbReference type="SAM" id="MobiDB-lite"/>
    </source>
</evidence>